<feature type="domain" description="N-acetyltransferase" evidence="1">
    <location>
        <begin position="43"/>
        <end position="220"/>
    </location>
</feature>
<dbReference type="InterPro" id="IPR016181">
    <property type="entry name" value="Acyl_CoA_acyltransferase"/>
</dbReference>
<dbReference type="SUPFAM" id="SSF55729">
    <property type="entry name" value="Acyl-CoA N-acyltransferases (Nat)"/>
    <property type="match status" value="1"/>
</dbReference>
<evidence type="ECO:0000313" key="3">
    <source>
        <dbReference type="Proteomes" id="UP000182658"/>
    </source>
</evidence>
<dbReference type="InterPro" id="IPR000182">
    <property type="entry name" value="GNAT_dom"/>
</dbReference>
<dbReference type="OrthoDB" id="4072826at2759"/>
<evidence type="ECO:0000313" key="2">
    <source>
        <dbReference type="EMBL" id="OIW26154.1"/>
    </source>
</evidence>
<organism evidence="2 3">
    <name type="scientific">Coniochaeta ligniaria NRRL 30616</name>
    <dbReference type="NCBI Taxonomy" id="1408157"/>
    <lineage>
        <taxon>Eukaryota</taxon>
        <taxon>Fungi</taxon>
        <taxon>Dikarya</taxon>
        <taxon>Ascomycota</taxon>
        <taxon>Pezizomycotina</taxon>
        <taxon>Sordariomycetes</taxon>
        <taxon>Sordariomycetidae</taxon>
        <taxon>Coniochaetales</taxon>
        <taxon>Coniochaetaceae</taxon>
        <taxon>Coniochaeta</taxon>
    </lineage>
</organism>
<proteinExistence type="predicted"/>
<keyword evidence="2" id="KW-0012">Acyltransferase</keyword>
<dbReference type="Pfam" id="PF13302">
    <property type="entry name" value="Acetyltransf_3"/>
    <property type="match status" value="1"/>
</dbReference>
<reference evidence="2 3" key="1">
    <citation type="submission" date="2016-10" db="EMBL/GenBank/DDBJ databases">
        <title>Draft genome sequence of Coniochaeta ligniaria NRRL30616, a lignocellulolytic fungus for bioabatement of inhibitors in plant biomass hydrolysates.</title>
        <authorList>
            <consortium name="DOE Joint Genome Institute"/>
            <person name="Jimenez D.J."/>
            <person name="Hector R.E."/>
            <person name="Riley R."/>
            <person name="Sun H."/>
            <person name="Grigoriev I.V."/>
            <person name="Van Elsas J.D."/>
            <person name="Nichols N.N."/>
        </authorList>
    </citation>
    <scope>NUCLEOTIDE SEQUENCE [LARGE SCALE GENOMIC DNA]</scope>
    <source>
        <strain evidence="2 3">NRRL 30616</strain>
    </source>
</reference>
<dbReference type="GO" id="GO:0016747">
    <property type="term" value="F:acyltransferase activity, transferring groups other than amino-acyl groups"/>
    <property type="evidence" value="ECO:0007669"/>
    <property type="project" value="InterPro"/>
</dbReference>
<sequence length="226" mass="25437">MSFATLPVSSSPEDVEFVLVKTTLPVTPLPPNTARLPIVTDRLIIRPWLPTDFDQIRILRLQPEVMQYTRVGHIDLDEAETQAWLARFLPPGDAATHSCAITLKETGEVIGTGGTHSLQGNFGWPEVGYMFRKEFWGKGYATEFLRAYMKSWAELPREEVEIKVDPRTVTGDGVAEEQLIAVTAIVNEGSQKVLRKCGWEHFVTWPGDDSSTLPTFRFFPCRKEVS</sequence>
<accession>A0A1J7JEY3</accession>
<keyword evidence="3" id="KW-1185">Reference proteome</keyword>
<gene>
    <name evidence="2" type="ORF">CONLIGDRAFT_684681</name>
</gene>
<dbReference type="AlphaFoldDB" id="A0A1J7JEY3"/>
<keyword evidence="2" id="KW-0808">Transferase</keyword>
<dbReference type="PROSITE" id="PS51186">
    <property type="entry name" value="GNAT"/>
    <property type="match status" value="1"/>
</dbReference>
<name>A0A1J7JEY3_9PEZI</name>
<dbReference type="Proteomes" id="UP000182658">
    <property type="component" value="Unassembled WGS sequence"/>
</dbReference>
<dbReference type="Gene3D" id="3.40.630.30">
    <property type="match status" value="1"/>
</dbReference>
<dbReference type="InParanoid" id="A0A1J7JEY3"/>
<dbReference type="EMBL" id="KV875101">
    <property type="protein sequence ID" value="OIW26154.1"/>
    <property type="molecule type" value="Genomic_DNA"/>
</dbReference>
<dbReference type="PANTHER" id="PTHR43792">
    <property type="entry name" value="GNAT FAMILY, PUTATIVE (AFU_ORTHOLOGUE AFUA_3G00765)-RELATED-RELATED"/>
    <property type="match status" value="1"/>
</dbReference>
<protein>
    <submittedName>
        <fullName evidence="2">Acyl-CoA N-acyltransferase</fullName>
    </submittedName>
</protein>
<evidence type="ECO:0000259" key="1">
    <source>
        <dbReference type="PROSITE" id="PS51186"/>
    </source>
</evidence>
<dbReference type="PANTHER" id="PTHR43792:SF1">
    <property type="entry name" value="N-ACETYLTRANSFERASE DOMAIN-CONTAINING PROTEIN"/>
    <property type="match status" value="1"/>
</dbReference>
<dbReference type="InterPro" id="IPR051531">
    <property type="entry name" value="N-acetyltransferase"/>
</dbReference>